<name>A0ABW4JJL9_9BACL</name>
<comment type="caution">
    <text evidence="3">The sequence shown here is derived from an EMBL/GenBank/DDBJ whole genome shotgun (WGS) entry which is preliminary data.</text>
</comment>
<dbReference type="PANTHER" id="PTHR43569:SF2">
    <property type="entry name" value="AMIDOHYDROLASE-RELATED DOMAIN-CONTAINING PROTEIN"/>
    <property type="match status" value="1"/>
</dbReference>
<dbReference type="InterPro" id="IPR032466">
    <property type="entry name" value="Metal_Hydrolase"/>
</dbReference>
<keyword evidence="4" id="KW-1185">Reference proteome</keyword>
<dbReference type="Pfam" id="PF04909">
    <property type="entry name" value="Amidohydro_2"/>
    <property type="match status" value="1"/>
</dbReference>
<gene>
    <name evidence="3" type="ORF">ACFSB2_11205</name>
</gene>
<evidence type="ECO:0000256" key="1">
    <source>
        <dbReference type="ARBA" id="ARBA00038310"/>
    </source>
</evidence>
<organism evidence="3 4">
    <name type="scientific">Alicyclobacillus fodiniaquatilis</name>
    <dbReference type="NCBI Taxonomy" id="1661150"/>
    <lineage>
        <taxon>Bacteria</taxon>
        <taxon>Bacillati</taxon>
        <taxon>Bacillota</taxon>
        <taxon>Bacilli</taxon>
        <taxon>Bacillales</taxon>
        <taxon>Alicyclobacillaceae</taxon>
        <taxon>Alicyclobacillus</taxon>
    </lineage>
</organism>
<reference evidence="4" key="1">
    <citation type="journal article" date="2019" name="Int. J. Syst. Evol. Microbiol.">
        <title>The Global Catalogue of Microorganisms (GCM) 10K type strain sequencing project: providing services to taxonomists for standard genome sequencing and annotation.</title>
        <authorList>
            <consortium name="The Broad Institute Genomics Platform"/>
            <consortium name="The Broad Institute Genome Sequencing Center for Infectious Disease"/>
            <person name="Wu L."/>
            <person name="Ma J."/>
        </authorList>
    </citation>
    <scope>NUCLEOTIDE SEQUENCE [LARGE SCALE GENOMIC DNA]</scope>
    <source>
        <strain evidence="4">CGMCC 1.12286</strain>
    </source>
</reference>
<dbReference type="PANTHER" id="PTHR43569">
    <property type="entry name" value="AMIDOHYDROLASE"/>
    <property type="match status" value="1"/>
</dbReference>
<dbReference type="Gene3D" id="3.20.20.140">
    <property type="entry name" value="Metal-dependent hydrolases"/>
    <property type="match status" value="1"/>
</dbReference>
<proteinExistence type="inferred from homology"/>
<accession>A0ABW4JJL9</accession>
<evidence type="ECO:0000259" key="2">
    <source>
        <dbReference type="Pfam" id="PF04909"/>
    </source>
</evidence>
<feature type="domain" description="Amidohydrolase-related" evidence="2">
    <location>
        <begin position="3"/>
        <end position="279"/>
    </location>
</feature>
<dbReference type="SUPFAM" id="SSF51556">
    <property type="entry name" value="Metallo-dependent hydrolases"/>
    <property type="match status" value="1"/>
</dbReference>
<dbReference type="Proteomes" id="UP001597079">
    <property type="component" value="Unassembled WGS sequence"/>
</dbReference>
<evidence type="ECO:0000313" key="4">
    <source>
        <dbReference type="Proteomes" id="UP001597079"/>
    </source>
</evidence>
<comment type="similarity">
    <text evidence="1">Belongs to the metallo-dependent hydrolases superfamily.</text>
</comment>
<evidence type="ECO:0000313" key="3">
    <source>
        <dbReference type="EMBL" id="MFD1675262.1"/>
    </source>
</evidence>
<dbReference type="RefSeq" id="WP_377943137.1">
    <property type="nucleotide sequence ID" value="NZ_JBHUCX010000028.1"/>
</dbReference>
<dbReference type="EMBL" id="JBHUCX010000028">
    <property type="protein sequence ID" value="MFD1675262.1"/>
    <property type="molecule type" value="Genomic_DNA"/>
</dbReference>
<protein>
    <submittedName>
        <fullName evidence="3">Amidohydrolase family protein</fullName>
    </submittedName>
</protein>
<dbReference type="InterPro" id="IPR052350">
    <property type="entry name" value="Metallo-dep_Lactonases"/>
</dbReference>
<sequence length="286" mass="32612">MRIDAHQHFWSRARGNDYGFLTPDAGVLYNDYLPNQLEPLLGKQRIDYAVTVQAAPTIEETEWLLAQTSDVDFIIGVVGWLDFDVPADDFARAVDSLCRHPKFVGLRPMLQDLEDDRWILRPQVIANLRHLAALDLPFDILVYPRHLPHILQMLEQVDGLRAVVDHCAKPVIRRGILEPWAELMQKISHFPAVRCKVSGLVTEANLEHWKVSDFAPFVSHVIACFGADRLLFGSDWPVCLQAASYDEVVALVERLVPDTWGEQEMEKLFGLNAMEFYKLNPGRETD</sequence>
<dbReference type="InterPro" id="IPR006680">
    <property type="entry name" value="Amidohydro-rel"/>
</dbReference>